<reference evidence="1 2" key="1">
    <citation type="submission" date="2024-01" db="EMBL/GenBank/DDBJ databases">
        <title>Multi-omics insights into the function and evolution of sodium benzoate biodegradation pathways in Benzoatithermus flavus gen. nov., sp. nov. from hot spring.</title>
        <authorList>
            <person name="Hu C.-J."/>
            <person name="Li W.-J."/>
        </authorList>
    </citation>
    <scope>NUCLEOTIDE SEQUENCE [LARGE SCALE GENOMIC DNA]</scope>
    <source>
        <strain evidence="1 2">SYSU G07066</strain>
    </source>
</reference>
<proteinExistence type="predicted"/>
<evidence type="ECO:0000313" key="1">
    <source>
        <dbReference type="EMBL" id="MEK0084034.1"/>
    </source>
</evidence>
<dbReference type="RefSeq" id="WP_418159881.1">
    <property type="nucleotide sequence ID" value="NZ_JBBLZC010000011.1"/>
</dbReference>
<sequence>MRSEAMVTLAIVGAVLSPSAGYTAWNGPVSEEYKPLTCPLGVLPSRIFCSGGYCDNMWLDCTSGAFSVRQRTWLDYFSEEGAHTGNCGAGFVTGMACKGSYCDNISLECSSLNGYVPSGNCYQTGQVSEENGGTLAFPPGYYPVRARCFGRYCDNMDFYVCTLAPSAAPFRPNAR</sequence>
<protein>
    <submittedName>
        <fullName evidence="1">Uncharacterized protein</fullName>
    </submittedName>
</protein>
<keyword evidence="2" id="KW-1185">Reference proteome</keyword>
<organism evidence="1 2">
    <name type="scientific">Benzoatithermus flavus</name>
    <dbReference type="NCBI Taxonomy" id="3108223"/>
    <lineage>
        <taxon>Bacteria</taxon>
        <taxon>Pseudomonadati</taxon>
        <taxon>Pseudomonadota</taxon>
        <taxon>Alphaproteobacteria</taxon>
        <taxon>Geminicoccales</taxon>
        <taxon>Geminicoccaceae</taxon>
        <taxon>Benzoatithermus</taxon>
    </lineage>
</organism>
<comment type="caution">
    <text evidence="1">The sequence shown here is derived from an EMBL/GenBank/DDBJ whole genome shotgun (WGS) entry which is preliminary data.</text>
</comment>
<evidence type="ECO:0000313" key="2">
    <source>
        <dbReference type="Proteomes" id="UP001375743"/>
    </source>
</evidence>
<dbReference type="EMBL" id="JBBLZC010000011">
    <property type="protein sequence ID" value="MEK0084034.1"/>
    <property type="molecule type" value="Genomic_DNA"/>
</dbReference>
<name>A0ABU8XSZ1_9PROT</name>
<dbReference type="Proteomes" id="UP001375743">
    <property type="component" value="Unassembled WGS sequence"/>
</dbReference>
<accession>A0ABU8XSZ1</accession>
<gene>
    <name evidence="1" type="ORF">U1T56_12795</name>
</gene>